<dbReference type="Pfam" id="PF01168">
    <property type="entry name" value="Ala_racemase_N"/>
    <property type="match status" value="1"/>
</dbReference>
<evidence type="ECO:0000256" key="4">
    <source>
        <dbReference type="RuleBase" id="RU004514"/>
    </source>
</evidence>
<keyword evidence="8" id="KW-1185">Reference proteome</keyword>
<comment type="caution">
    <text evidence="7">The sequence shown here is derived from an EMBL/GenBank/DDBJ whole genome shotgun (WGS) entry which is preliminary data.</text>
</comment>
<dbReference type="PIRSF" id="PIRSF004848">
    <property type="entry name" value="YBL036c_PLPDEIII"/>
    <property type="match status" value="1"/>
</dbReference>
<evidence type="ECO:0000313" key="8">
    <source>
        <dbReference type="Proteomes" id="UP000570514"/>
    </source>
</evidence>
<proteinExistence type="inferred from homology"/>
<dbReference type="Proteomes" id="UP000570514">
    <property type="component" value="Unassembled WGS sequence"/>
</dbReference>
<dbReference type="FunFam" id="3.20.20.10:FF:000018">
    <property type="entry name" value="Pyridoxal phosphate homeostasis protein"/>
    <property type="match status" value="1"/>
</dbReference>
<comment type="similarity">
    <text evidence="2 4">Belongs to the pyridoxal phosphate-binding protein YggS/PROSC family.</text>
</comment>
<reference evidence="7 8" key="1">
    <citation type="submission" date="2020-03" db="EMBL/GenBank/DDBJ databases">
        <title>Genomic Encyclopedia of Type Strains, Phase IV (KMG-IV): sequencing the most valuable type-strain genomes for metagenomic binning, comparative biology and taxonomic classification.</title>
        <authorList>
            <person name="Goeker M."/>
        </authorList>
    </citation>
    <scope>NUCLEOTIDE SEQUENCE [LARGE SCALE GENOMIC DNA]</scope>
    <source>
        <strain evidence="7 8">DSM 19867</strain>
    </source>
</reference>
<evidence type="ECO:0000256" key="5">
    <source>
        <dbReference type="SAM" id="SignalP"/>
    </source>
</evidence>
<dbReference type="SUPFAM" id="SSF51419">
    <property type="entry name" value="PLP-binding barrel"/>
    <property type="match status" value="1"/>
</dbReference>
<dbReference type="InterPro" id="IPR029066">
    <property type="entry name" value="PLP-binding_barrel"/>
</dbReference>
<name>A0A846MYA5_9PROT</name>
<dbReference type="Gene3D" id="3.20.20.10">
    <property type="entry name" value="Alanine racemase"/>
    <property type="match status" value="1"/>
</dbReference>
<dbReference type="AlphaFoldDB" id="A0A846MYA5"/>
<dbReference type="InterPro" id="IPR011078">
    <property type="entry name" value="PyrdxlP_homeostasis"/>
</dbReference>
<evidence type="ECO:0000259" key="6">
    <source>
        <dbReference type="Pfam" id="PF01168"/>
    </source>
</evidence>
<keyword evidence="1 2" id="KW-0663">Pyridoxal phosphate</keyword>
<accession>A0A846MYA5</accession>
<dbReference type="PANTHER" id="PTHR10146">
    <property type="entry name" value="PROLINE SYNTHETASE CO-TRANSCRIBED BACTERIAL HOMOLOG PROTEIN"/>
    <property type="match status" value="1"/>
</dbReference>
<evidence type="ECO:0000313" key="7">
    <source>
        <dbReference type="EMBL" id="NIK88101.1"/>
    </source>
</evidence>
<keyword evidence="5" id="KW-0732">Signal</keyword>
<dbReference type="GO" id="GO:0030170">
    <property type="term" value="F:pyridoxal phosphate binding"/>
    <property type="evidence" value="ECO:0007669"/>
    <property type="project" value="UniProtKB-UniRule"/>
</dbReference>
<protein>
    <recommendedName>
        <fullName evidence="2">Pyridoxal phosphate homeostasis protein</fullName>
        <shortName evidence="2">PLP homeostasis protein</shortName>
    </recommendedName>
</protein>
<dbReference type="InterPro" id="IPR001608">
    <property type="entry name" value="Ala_racemase_N"/>
</dbReference>
<feature type="chain" id="PRO_5032435750" description="Pyridoxal phosphate homeostasis protein" evidence="5">
    <location>
        <begin position="32"/>
        <end position="251"/>
    </location>
</feature>
<dbReference type="HAMAP" id="MF_02087">
    <property type="entry name" value="PLP_homeostasis"/>
    <property type="match status" value="1"/>
</dbReference>
<organism evidence="7 8">
    <name type="scientific">Rhizomicrobium palustre</name>
    <dbReference type="NCBI Taxonomy" id="189966"/>
    <lineage>
        <taxon>Bacteria</taxon>
        <taxon>Pseudomonadati</taxon>
        <taxon>Pseudomonadota</taxon>
        <taxon>Alphaproteobacteria</taxon>
        <taxon>Micropepsales</taxon>
        <taxon>Micropepsaceae</taxon>
        <taxon>Rhizomicrobium</taxon>
    </lineage>
</organism>
<evidence type="ECO:0000256" key="1">
    <source>
        <dbReference type="ARBA" id="ARBA00022898"/>
    </source>
</evidence>
<dbReference type="CDD" id="cd00635">
    <property type="entry name" value="PLPDE_III_YBL036c_like"/>
    <property type="match status" value="1"/>
</dbReference>
<feature type="domain" description="Alanine racemase N-terminal" evidence="6">
    <location>
        <begin position="33"/>
        <end position="245"/>
    </location>
</feature>
<dbReference type="PANTHER" id="PTHR10146:SF14">
    <property type="entry name" value="PYRIDOXAL PHOSPHATE HOMEOSTASIS PROTEIN"/>
    <property type="match status" value="1"/>
</dbReference>
<dbReference type="NCBIfam" id="TIGR00044">
    <property type="entry name" value="YggS family pyridoxal phosphate-dependent enzyme"/>
    <property type="match status" value="1"/>
</dbReference>
<feature type="modified residue" description="N6-(pyridoxal phosphate)lysine" evidence="2 3">
    <location>
        <position position="62"/>
    </location>
</feature>
<gene>
    <name evidence="7" type="ORF">FHS83_001419</name>
</gene>
<evidence type="ECO:0000256" key="3">
    <source>
        <dbReference type="PIRSR" id="PIRSR004848-1"/>
    </source>
</evidence>
<evidence type="ECO:0000256" key="2">
    <source>
        <dbReference type="HAMAP-Rule" id="MF_02087"/>
    </source>
</evidence>
<comment type="cofactor">
    <cofactor evidence="3">
        <name>pyridoxal 5'-phosphate</name>
        <dbReference type="ChEBI" id="CHEBI:597326"/>
    </cofactor>
</comment>
<feature type="signal peptide" evidence="5">
    <location>
        <begin position="1"/>
        <end position="31"/>
    </location>
</feature>
<sequence>MPSARWAESRIAALASFRLAALSLPTMSAIAANLAEINRRIETARKAALKPAPATHLIAVSKTHPAEAVREALLAGHRLFGESKVQEAQGKFPALKAEYPDLELHMIGGLQTNKAKEAVALFDAIHSLDRIKLAHALKAECDKQGKNPALFVQVNIGEEAQKSGVAPKQTLALVEESRSLGLNVQGLMCVPPVDQAPAPYFGLLKTLAEDAGLPLLSMGMSDDFDIAIRFGATHVRVGTAIFGARDYSQDQ</sequence>
<dbReference type="EMBL" id="JAASRM010000001">
    <property type="protein sequence ID" value="NIK88101.1"/>
    <property type="molecule type" value="Genomic_DNA"/>
</dbReference>
<comment type="function">
    <text evidence="2">Pyridoxal 5'-phosphate (PLP)-binding protein, which is involved in PLP homeostasis.</text>
</comment>